<gene>
    <name evidence="2" type="ORF">P153DRAFT_370096</name>
</gene>
<reference evidence="2" key="1">
    <citation type="journal article" date="2020" name="Stud. Mycol.">
        <title>101 Dothideomycetes genomes: a test case for predicting lifestyles and emergence of pathogens.</title>
        <authorList>
            <person name="Haridas S."/>
            <person name="Albert R."/>
            <person name="Binder M."/>
            <person name="Bloem J."/>
            <person name="Labutti K."/>
            <person name="Salamov A."/>
            <person name="Andreopoulos B."/>
            <person name="Baker S."/>
            <person name="Barry K."/>
            <person name="Bills G."/>
            <person name="Bluhm B."/>
            <person name="Cannon C."/>
            <person name="Castanera R."/>
            <person name="Culley D."/>
            <person name="Daum C."/>
            <person name="Ezra D."/>
            <person name="Gonzalez J."/>
            <person name="Henrissat B."/>
            <person name="Kuo A."/>
            <person name="Liang C."/>
            <person name="Lipzen A."/>
            <person name="Lutzoni F."/>
            <person name="Magnuson J."/>
            <person name="Mondo S."/>
            <person name="Nolan M."/>
            <person name="Ohm R."/>
            <person name="Pangilinan J."/>
            <person name="Park H.-J."/>
            <person name="Ramirez L."/>
            <person name="Alfaro M."/>
            <person name="Sun H."/>
            <person name="Tritt A."/>
            <person name="Yoshinaga Y."/>
            <person name="Zwiers L.-H."/>
            <person name="Turgeon B."/>
            <person name="Goodwin S."/>
            <person name="Spatafora J."/>
            <person name="Crous P."/>
            <person name="Grigoriev I."/>
        </authorList>
    </citation>
    <scope>NUCLEOTIDE SEQUENCE</scope>
    <source>
        <strain evidence="2">CBS 119687</strain>
    </source>
</reference>
<keyword evidence="3" id="KW-1185">Reference proteome</keyword>
<dbReference type="EMBL" id="ML977516">
    <property type="protein sequence ID" value="KAF2125435.1"/>
    <property type="molecule type" value="Genomic_DNA"/>
</dbReference>
<dbReference type="GeneID" id="54409381"/>
<evidence type="ECO:0000256" key="1">
    <source>
        <dbReference type="SAM" id="MobiDB-lite"/>
    </source>
</evidence>
<evidence type="ECO:0000313" key="2">
    <source>
        <dbReference type="EMBL" id="KAF2125435.1"/>
    </source>
</evidence>
<accession>A0A6A6A2L2</accession>
<dbReference type="Proteomes" id="UP000799771">
    <property type="component" value="Unassembled WGS sequence"/>
</dbReference>
<dbReference type="RefSeq" id="XP_033519827.1">
    <property type="nucleotide sequence ID" value="XM_033668949.1"/>
</dbReference>
<feature type="region of interest" description="Disordered" evidence="1">
    <location>
        <begin position="59"/>
        <end position="80"/>
    </location>
</feature>
<organism evidence="2 3">
    <name type="scientific">Dothidotthia symphoricarpi CBS 119687</name>
    <dbReference type="NCBI Taxonomy" id="1392245"/>
    <lineage>
        <taxon>Eukaryota</taxon>
        <taxon>Fungi</taxon>
        <taxon>Dikarya</taxon>
        <taxon>Ascomycota</taxon>
        <taxon>Pezizomycotina</taxon>
        <taxon>Dothideomycetes</taxon>
        <taxon>Pleosporomycetidae</taxon>
        <taxon>Pleosporales</taxon>
        <taxon>Dothidotthiaceae</taxon>
        <taxon>Dothidotthia</taxon>
    </lineage>
</organism>
<name>A0A6A6A2L2_9PLEO</name>
<sequence>MAMFAVVGLLIMAMFVVIKAPIVFFMGKGYSSSSEQEETESQEAQPVHDVVGDSLPAYEEVCGKQGTEDEGDSLSGDTVV</sequence>
<dbReference type="AlphaFoldDB" id="A0A6A6A2L2"/>
<evidence type="ECO:0000313" key="3">
    <source>
        <dbReference type="Proteomes" id="UP000799771"/>
    </source>
</evidence>
<proteinExistence type="predicted"/>
<protein>
    <submittedName>
        <fullName evidence="2">Uncharacterized protein</fullName>
    </submittedName>
</protein>